<feature type="compositionally biased region" description="Polar residues" evidence="1">
    <location>
        <begin position="1"/>
        <end position="19"/>
    </location>
</feature>
<evidence type="ECO:0000313" key="2">
    <source>
        <dbReference type="EMBL" id="TGZ73155.1"/>
    </source>
</evidence>
<accession>A0A4S2M9P1</accession>
<name>A0A4S2M9P1_OPIFE</name>
<proteinExistence type="predicted"/>
<dbReference type="EMBL" id="SJOL01003004">
    <property type="protein sequence ID" value="TGZ73155.1"/>
    <property type="molecule type" value="Genomic_DNA"/>
</dbReference>
<reference evidence="2 3" key="1">
    <citation type="journal article" date="2019" name="BMC Genomics">
        <title>New insights from Opisthorchis felineus genome: update on genomics of the epidemiologically important liver flukes.</title>
        <authorList>
            <person name="Ershov N.I."/>
            <person name="Mordvinov V.A."/>
            <person name="Prokhortchouk E.B."/>
            <person name="Pakharukova M.Y."/>
            <person name="Gunbin K.V."/>
            <person name="Ustyantsev K."/>
            <person name="Genaev M.A."/>
            <person name="Blinov A.G."/>
            <person name="Mazur A."/>
            <person name="Boulygina E."/>
            <person name="Tsygankova S."/>
            <person name="Khrameeva E."/>
            <person name="Chekanov N."/>
            <person name="Fan G."/>
            <person name="Xiao A."/>
            <person name="Zhang H."/>
            <person name="Xu X."/>
            <person name="Yang H."/>
            <person name="Solovyev V."/>
            <person name="Lee S.M."/>
            <person name="Liu X."/>
            <person name="Afonnikov D.A."/>
            <person name="Skryabin K.G."/>
        </authorList>
    </citation>
    <scope>NUCLEOTIDE SEQUENCE [LARGE SCALE GENOMIC DNA]</scope>
    <source>
        <strain evidence="2">AK-0245</strain>
        <tissue evidence="2">Whole organism</tissue>
    </source>
</reference>
<keyword evidence="3" id="KW-1185">Reference proteome</keyword>
<sequence>MRFSHSSSPRQLPINTSPNCLVDHTHDYPPGQITSPSLQLPSSRVYRSVKRVGHGLGAKVCHVVPPSTPGLTDSDFGILDSTEEQDLVQVILSRHGQQHLYGINSHLQMPNMTQHSYEIRSNLRGFLVSQVPFTCSSQLSPIISLLRQHASASAFLETFVLHPRKPVVKDDSLTFHFAVTIESTSLVHVQFDHPCDVNRTVQ</sequence>
<evidence type="ECO:0000256" key="1">
    <source>
        <dbReference type="SAM" id="MobiDB-lite"/>
    </source>
</evidence>
<dbReference type="STRING" id="147828.A0A4S2M9P1"/>
<organism evidence="2 3">
    <name type="scientific">Opisthorchis felineus</name>
    <dbReference type="NCBI Taxonomy" id="147828"/>
    <lineage>
        <taxon>Eukaryota</taxon>
        <taxon>Metazoa</taxon>
        <taxon>Spiralia</taxon>
        <taxon>Lophotrochozoa</taxon>
        <taxon>Platyhelminthes</taxon>
        <taxon>Trematoda</taxon>
        <taxon>Digenea</taxon>
        <taxon>Opisthorchiida</taxon>
        <taxon>Opisthorchiata</taxon>
        <taxon>Opisthorchiidae</taxon>
        <taxon>Opisthorchis</taxon>
    </lineage>
</organism>
<comment type="caution">
    <text evidence="2">The sequence shown here is derived from an EMBL/GenBank/DDBJ whole genome shotgun (WGS) entry which is preliminary data.</text>
</comment>
<evidence type="ECO:0000313" key="3">
    <source>
        <dbReference type="Proteomes" id="UP000308267"/>
    </source>
</evidence>
<protein>
    <submittedName>
        <fullName evidence="2">Uncharacterized protein</fullName>
    </submittedName>
</protein>
<feature type="non-terminal residue" evidence="2">
    <location>
        <position position="202"/>
    </location>
</feature>
<gene>
    <name evidence="2" type="ORF">CRM22_001682</name>
</gene>
<dbReference type="OrthoDB" id="2281547at2759"/>
<feature type="region of interest" description="Disordered" evidence="1">
    <location>
        <begin position="1"/>
        <end position="37"/>
    </location>
</feature>
<dbReference type="Proteomes" id="UP000308267">
    <property type="component" value="Unassembled WGS sequence"/>
</dbReference>
<dbReference type="AlphaFoldDB" id="A0A4S2M9P1"/>